<dbReference type="Proteomes" id="UP000587760">
    <property type="component" value="Unassembled WGS sequence"/>
</dbReference>
<feature type="domain" description="NAD glycohydrolase translocation F5/8 type C" evidence="1">
    <location>
        <begin position="128"/>
        <end position="251"/>
    </location>
</feature>
<organism evidence="2 3">
    <name type="scientific">Spirochaeta isovalerica</name>
    <dbReference type="NCBI Taxonomy" id="150"/>
    <lineage>
        <taxon>Bacteria</taxon>
        <taxon>Pseudomonadati</taxon>
        <taxon>Spirochaetota</taxon>
        <taxon>Spirochaetia</taxon>
        <taxon>Spirochaetales</taxon>
        <taxon>Spirochaetaceae</taxon>
        <taxon>Spirochaeta</taxon>
    </lineage>
</organism>
<accession>A0A841RAE5</accession>
<keyword evidence="3" id="KW-1185">Reference proteome</keyword>
<evidence type="ECO:0000259" key="1">
    <source>
        <dbReference type="Pfam" id="PF25302"/>
    </source>
</evidence>
<protein>
    <recommendedName>
        <fullName evidence="1">NAD glycohydrolase translocation F5/8 type C domain-containing protein</fullName>
    </recommendedName>
</protein>
<dbReference type="Pfam" id="PF25302">
    <property type="entry name" value="NADase_transloc"/>
    <property type="match status" value="1"/>
</dbReference>
<dbReference type="InterPro" id="IPR057561">
    <property type="entry name" value="NADase_transloc"/>
</dbReference>
<gene>
    <name evidence="2" type="ORF">HNR50_002556</name>
</gene>
<dbReference type="NCBIfam" id="NF047619">
    <property type="entry name" value="NADase_discoid"/>
    <property type="match status" value="1"/>
</dbReference>
<evidence type="ECO:0000313" key="2">
    <source>
        <dbReference type="EMBL" id="MBB6480883.1"/>
    </source>
</evidence>
<dbReference type="AlphaFoldDB" id="A0A841RAE5"/>
<sequence length="264" mass="30939">MKIFQYVLLVVLCHPVFSQMNEVYELFPDTTIELNDSNIQISGYDDDYNYFEIEGNYHINKYRDFTFYEVLDKSFVVFKSDYWIYLLGKDGSIFHGARRNQDDRAPTEGIYKRFGAFESSSFFVEELKNIEIQYDPSRLLDWDIRTGWVEGARGDGIGETLSFSLKNKSRTSSLIFYNGFIEPRNIDLFYKNARLKDFSIQIDSGEIYNFTLEDSPNEQIVYLPEKSNSFILTILSSYPGSKYSDLAINGLYANMHPDYYEIKF</sequence>
<name>A0A841RAE5_9SPIO</name>
<proteinExistence type="predicted"/>
<dbReference type="EMBL" id="JACHGJ010000004">
    <property type="protein sequence ID" value="MBB6480883.1"/>
    <property type="molecule type" value="Genomic_DNA"/>
</dbReference>
<dbReference type="RefSeq" id="WP_184747138.1">
    <property type="nucleotide sequence ID" value="NZ_JACHGJ010000004.1"/>
</dbReference>
<reference evidence="2 3" key="1">
    <citation type="submission" date="2020-08" db="EMBL/GenBank/DDBJ databases">
        <title>Genomic Encyclopedia of Type Strains, Phase IV (KMG-IV): sequencing the most valuable type-strain genomes for metagenomic binning, comparative biology and taxonomic classification.</title>
        <authorList>
            <person name="Goeker M."/>
        </authorList>
    </citation>
    <scope>NUCLEOTIDE SEQUENCE [LARGE SCALE GENOMIC DNA]</scope>
    <source>
        <strain evidence="2 3">DSM 2461</strain>
    </source>
</reference>
<comment type="caution">
    <text evidence="2">The sequence shown here is derived from an EMBL/GenBank/DDBJ whole genome shotgun (WGS) entry which is preliminary data.</text>
</comment>
<evidence type="ECO:0000313" key="3">
    <source>
        <dbReference type="Proteomes" id="UP000587760"/>
    </source>
</evidence>